<gene>
    <name evidence="1" type="ORF">GYMLUDRAFT_689167</name>
</gene>
<reference evidence="1 2" key="1">
    <citation type="submission" date="2014-04" db="EMBL/GenBank/DDBJ databases">
        <title>Evolutionary Origins and Diversification of the Mycorrhizal Mutualists.</title>
        <authorList>
            <consortium name="DOE Joint Genome Institute"/>
            <consortium name="Mycorrhizal Genomics Consortium"/>
            <person name="Kohler A."/>
            <person name="Kuo A."/>
            <person name="Nagy L.G."/>
            <person name="Floudas D."/>
            <person name="Copeland A."/>
            <person name="Barry K.W."/>
            <person name="Cichocki N."/>
            <person name="Veneault-Fourrey C."/>
            <person name="LaButti K."/>
            <person name="Lindquist E.A."/>
            <person name="Lipzen A."/>
            <person name="Lundell T."/>
            <person name="Morin E."/>
            <person name="Murat C."/>
            <person name="Riley R."/>
            <person name="Ohm R."/>
            <person name="Sun H."/>
            <person name="Tunlid A."/>
            <person name="Henrissat B."/>
            <person name="Grigoriev I.V."/>
            <person name="Hibbett D.S."/>
            <person name="Martin F."/>
        </authorList>
    </citation>
    <scope>NUCLEOTIDE SEQUENCE [LARGE SCALE GENOMIC DNA]</scope>
    <source>
        <strain evidence="1 2">FD-317 M1</strain>
    </source>
</reference>
<dbReference type="HOGENOM" id="CLU_1938404_0_0_1"/>
<evidence type="ECO:0000313" key="2">
    <source>
        <dbReference type="Proteomes" id="UP000053593"/>
    </source>
</evidence>
<evidence type="ECO:0000313" key="1">
    <source>
        <dbReference type="EMBL" id="KIK58699.1"/>
    </source>
</evidence>
<proteinExistence type="predicted"/>
<name>A0A0D0C880_9AGAR</name>
<dbReference type="Proteomes" id="UP000053593">
    <property type="component" value="Unassembled WGS sequence"/>
</dbReference>
<accession>A0A0D0C880</accession>
<keyword evidence="2" id="KW-1185">Reference proteome</keyword>
<sequence>MGTLTFVQFVSPKQQSQTDSESFTQTLTISFQCLWRQQYIDLARNASLTPPTHACKVYEVLVRMVIVTWMGDPSVLLNPSSVESALPELEEAGLGEVKDCCVKAVVSWVKDVAEKAAEIPKFNLERVGLN</sequence>
<organism evidence="1 2">
    <name type="scientific">Collybiopsis luxurians FD-317 M1</name>
    <dbReference type="NCBI Taxonomy" id="944289"/>
    <lineage>
        <taxon>Eukaryota</taxon>
        <taxon>Fungi</taxon>
        <taxon>Dikarya</taxon>
        <taxon>Basidiomycota</taxon>
        <taxon>Agaricomycotina</taxon>
        <taxon>Agaricomycetes</taxon>
        <taxon>Agaricomycetidae</taxon>
        <taxon>Agaricales</taxon>
        <taxon>Marasmiineae</taxon>
        <taxon>Omphalotaceae</taxon>
        <taxon>Collybiopsis</taxon>
        <taxon>Collybiopsis luxurians</taxon>
    </lineage>
</organism>
<dbReference type="EMBL" id="KN834783">
    <property type="protein sequence ID" value="KIK58699.1"/>
    <property type="molecule type" value="Genomic_DNA"/>
</dbReference>
<dbReference type="AlphaFoldDB" id="A0A0D0C880"/>
<protein>
    <submittedName>
        <fullName evidence="1">Uncharacterized protein</fullName>
    </submittedName>
</protein>